<dbReference type="EMBL" id="CAJVQC010102387">
    <property type="protein sequence ID" value="CAG8831862.1"/>
    <property type="molecule type" value="Genomic_DNA"/>
</dbReference>
<gene>
    <name evidence="1" type="ORF">RPERSI_LOCUS28285</name>
</gene>
<accession>A0ACA9S8X8</accession>
<organism evidence="1 2">
    <name type="scientific">Racocetra persica</name>
    <dbReference type="NCBI Taxonomy" id="160502"/>
    <lineage>
        <taxon>Eukaryota</taxon>
        <taxon>Fungi</taxon>
        <taxon>Fungi incertae sedis</taxon>
        <taxon>Mucoromycota</taxon>
        <taxon>Glomeromycotina</taxon>
        <taxon>Glomeromycetes</taxon>
        <taxon>Diversisporales</taxon>
        <taxon>Gigasporaceae</taxon>
        <taxon>Racocetra</taxon>
    </lineage>
</organism>
<feature type="non-terminal residue" evidence="1">
    <location>
        <position position="43"/>
    </location>
</feature>
<name>A0ACA9S8X8_9GLOM</name>
<proteinExistence type="predicted"/>
<evidence type="ECO:0000313" key="2">
    <source>
        <dbReference type="Proteomes" id="UP000789920"/>
    </source>
</evidence>
<protein>
    <submittedName>
        <fullName evidence="1">3600_t:CDS:1</fullName>
    </submittedName>
</protein>
<reference evidence="1" key="1">
    <citation type="submission" date="2021-06" db="EMBL/GenBank/DDBJ databases">
        <authorList>
            <person name="Kallberg Y."/>
            <person name="Tangrot J."/>
            <person name="Rosling A."/>
        </authorList>
    </citation>
    <scope>NUCLEOTIDE SEQUENCE</scope>
    <source>
        <strain evidence="1">MA461A</strain>
    </source>
</reference>
<feature type="non-terminal residue" evidence="1">
    <location>
        <position position="1"/>
    </location>
</feature>
<dbReference type="Proteomes" id="UP000789920">
    <property type="component" value="Unassembled WGS sequence"/>
</dbReference>
<keyword evidence="2" id="KW-1185">Reference proteome</keyword>
<sequence length="43" mass="4898">CIVKFVKLIEAQIPRGLGEEEAQKLAEHNKKKVAFSQTVDSKW</sequence>
<evidence type="ECO:0000313" key="1">
    <source>
        <dbReference type="EMBL" id="CAG8831862.1"/>
    </source>
</evidence>
<comment type="caution">
    <text evidence="1">The sequence shown here is derived from an EMBL/GenBank/DDBJ whole genome shotgun (WGS) entry which is preliminary data.</text>
</comment>